<protein>
    <submittedName>
        <fullName evidence="2">Hypothetical_protein</fullName>
    </submittedName>
</protein>
<reference evidence="2 3" key="2">
    <citation type="submission" date="2024-07" db="EMBL/GenBank/DDBJ databases">
        <authorList>
            <person name="Akdeniz Z."/>
        </authorList>
    </citation>
    <scope>NUCLEOTIDE SEQUENCE [LARGE SCALE GENOMIC DNA]</scope>
</reference>
<comment type="caution">
    <text evidence="1">The sequence shown here is derived from an EMBL/GenBank/DDBJ whole genome shotgun (WGS) entry which is preliminary data.</text>
</comment>
<dbReference type="Proteomes" id="UP001642409">
    <property type="component" value="Unassembled WGS sequence"/>
</dbReference>
<reference evidence="1" key="1">
    <citation type="submission" date="2023-06" db="EMBL/GenBank/DDBJ databases">
        <authorList>
            <person name="Kurt Z."/>
        </authorList>
    </citation>
    <scope>NUCLEOTIDE SEQUENCE</scope>
</reference>
<dbReference type="EMBL" id="CAXDID020000429">
    <property type="protein sequence ID" value="CAL6090574.1"/>
    <property type="molecule type" value="Genomic_DNA"/>
</dbReference>
<name>A0AA86U4X7_9EUKA</name>
<gene>
    <name evidence="1" type="ORF">HINF_LOCUS30465</name>
    <name evidence="2" type="ORF">HINF_LOCUS65374</name>
</gene>
<accession>A0AA86U4X7</accession>
<keyword evidence="3" id="KW-1185">Reference proteome</keyword>
<evidence type="ECO:0000313" key="2">
    <source>
        <dbReference type="EMBL" id="CAL6090574.1"/>
    </source>
</evidence>
<proteinExistence type="predicted"/>
<sequence>MKIRTDAYAPVNMTSWCSGSIKTVFYKYERKVLLRLGFDSRWRQSIILCNELRLLYSDSTWLFTKLRLEVTRYRCFKQELGQNQFVNLPAHKLQQDVLQSYFSTQRVFLQGTSPNLLQRTDSQNVRI</sequence>
<dbReference type="AlphaFoldDB" id="A0AA86U4X7"/>
<organism evidence="1">
    <name type="scientific">Hexamita inflata</name>
    <dbReference type="NCBI Taxonomy" id="28002"/>
    <lineage>
        <taxon>Eukaryota</taxon>
        <taxon>Metamonada</taxon>
        <taxon>Diplomonadida</taxon>
        <taxon>Hexamitidae</taxon>
        <taxon>Hexamitinae</taxon>
        <taxon>Hexamita</taxon>
    </lineage>
</organism>
<dbReference type="EMBL" id="CATOUU010000708">
    <property type="protein sequence ID" value="CAI9942820.1"/>
    <property type="molecule type" value="Genomic_DNA"/>
</dbReference>
<evidence type="ECO:0000313" key="3">
    <source>
        <dbReference type="Proteomes" id="UP001642409"/>
    </source>
</evidence>
<evidence type="ECO:0000313" key="1">
    <source>
        <dbReference type="EMBL" id="CAI9942820.1"/>
    </source>
</evidence>